<dbReference type="OrthoDB" id="9816402at2"/>
<dbReference type="PROSITE" id="PS50902">
    <property type="entry name" value="FLAVODOXIN_LIKE"/>
    <property type="match status" value="1"/>
</dbReference>
<name>A0A024E5G4_9PSED</name>
<dbReference type="KEGG" id="pman:OU5_0782"/>
<dbReference type="GO" id="GO:0010181">
    <property type="term" value="F:FMN binding"/>
    <property type="evidence" value="ECO:0007669"/>
    <property type="project" value="InterPro"/>
</dbReference>
<dbReference type="Gene3D" id="3.40.50.360">
    <property type="match status" value="1"/>
</dbReference>
<dbReference type="InterPro" id="IPR017938">
    <property type="entry name" value="Riboflavin_synthase-like_b-brl"/>
</dbReference>
<accession>A0A024E5G4</accession>
<dbReference type="RefSeq" id="WP_010459600.1">
    <property type="nucleotide sequence ID" value="NZ_CP005960.1"/>
</dbReference>
<keyword evidence="2" id="KW-0288">FMN</keyword>
<dbReference type="PRINTS" id="PR00371">
    <property type="entry name" value="FPNCR"/>
</dbReference>
<sequence>MTDVIERIVIGYGSESGNARGLTQRLLRLPCLQPYELAVQDLNSLNLDKLKPRDVLIIVCSSFGDGDPPGNADRFMDQLNASPSLNGQPYAIFGLGDTAYPTFCGFTKSLDAALLQKQARPWITRVDADTDFDGFFDIWCATLAAVLKGDRRAGSTLNLQVTAYGENAAWPARVISRTRLNTTAPYAWQIRLDIEGSGIKYRAGDNLYVLAQNDPQLLAQISQWFGREEAATLLATKELRQLGKSLLRELARCSQHDTLKTLLKVSNRKDLEVYLYGKDVLDVLDDFCDPAQLSLEDLIEWLPDCLPRAYSIASHDNPGYVDVCIREIAYDMADRSRTGTATGHLTGEHPSARVFVRSNPRFHLPRQVGHPVVLIGTGTGIAPLIALLEQMEQMEQQNNPLQTCLIFGDRRREADFLYRSRLEHWQANGVLDRVITAFSRDSQTRYYVQDAMLEHGAYLWGILNLGAHLYVCGNKNNLERAIEQALKNIAMNFGQLDEDDAQAFVDELSAGNRLHKEVY</sequence>
<reference evidence="6 7" key="1">
    <citation type="journal article" date="2012" name="J. Bacteriol.">
        <title>Genome sequence of cold-adapted Pseudomonas mandelii strain JR-1.</title>
        <authorList>
            <person name="Jang S.H."/>
            <person name="Kim J."/>
            <person name="Kim J."/>
            <person name="Hong S."/>
            <person name="Lee C."/>
        </authorList>
    </citation>
    <scope>NUCLEOTIDE SEQUENCE [LARGE SCALE GENOMIC DNA]</scope>
    <source>
        <strain evidence="6 7">JR-1</strain>
    </source>
</reference>
<dbReference type="Gene3D" id="3.40.50.80">
    <property type="entry name" value="Nucleotide-binding domain of ferredoxin-NADP reductase (FNR) module"/>
    <property type="match status" value="1"/>
</dbReference>
<dbReference type="Pfam" id="PF00175">
    <property type="entry name" value="NAD_binding_1"/>
    <property type="match status" value="1"/>
</dbReference>
<dbReference type="InterPro" id="IPR001094">
    <property type="entry name" value="Flavdoxin-like"/>
</dbReference>
<dbReference type="SUPFAM" id="SSF63380">
    <property type="entry name" value="Riboflavin synthase domain-like"/>
    <property type="match status" value="1"/>
</dbReference>
<dbReference type="InterPro" id="IPR008254">
    <property type="entry name" value="Flavodoxin/NO_synth"/>
</dbReference>
<dbReference type="InterPro" id="IPR023173">
    <property type="entry name" value="NADPH_Cyt_P450_Rdtase_alpha"/>
</dbReference>
<dbReference type="InterPro" id="IPR039261">
    <property type="entry name" value="FNR_nucleotide-bd"/>
</dbReference>
<dbReference type="Pfam" id="PF00258">
    <property type="entry name" value="Flavodoxin_1"/>
    <property type="match status" value="1"/>
</dbReference>
<evidence type="ECO:0000256" key="3">
    <source>
        <dbReference type="ARBA" id="ARBA00022982"/>
    </source>
</evidence>
<protein>
    <submittedName>
        <fullName evidence="6">Uncharacterized protein</fullName>
    </submittedName>
</protein>
<dbReference type="GO" id="GO:0050660">
    <property type="term" value="F:flavin adenine dinucleotide binding"/>
    <property type="evidence" value="ECO:0007669"/>
    <property type="project" value="TreeGrafter"/>
</dbReference>
<dbReference type="HOGENOM" id="CLU_001570_17_7_6"/>
<keyword evidence="1" id="KW-0285">Flavoprotein</keyword>
<dbReference type="Proteomes" id="UP000026913">
    <property type="component" value="Chromosome"/>
</dbReference>
<dbReference type="PANTHER" id="PTHR19384">
    <property type="entry name" value="NITRIC OXIDE SYNTHASE-RELATED"/>
    <property type="match status" value="1"/>
</dbReference>
<dbReference type="EMBL" id="CP005960">
    <property type="protein sequence ID" value="AHZ67861.1"/>
    <property type="molecule type" value="Genomic_DNA"/>
</dbReference>
<gene>
    <name evidence="6" type="ORF">OU5_0782</name>
</gene>
<dbReference type="SUPFAM" id="SSF52218">
    <property type="entry name" value="Flavoproteins"/>
    <property type="match status" value="1"/>
</dbReference>
<feature type="domain" description="FAD-binding FR-type" evidence="5">
    <location>
        <begin position="167"/>
        <end position="367"/>
    </location>
</feature>
<dbReference type="InterPro" id="IPR017927">
    <property type="entry name" value="FAD-bd_FR_type"/>
</dbReference>
<evidence type="ECO:0000259" key="5">
    <source>
        <dbReference type="PROSITE" id="PS51384"/>
    </source>
</evidence>
<evidence type="ECO:0000313" key="7">
    <source>
        <dbReference type="Proteomes" id="UP000026913"/>
    </source>
</evidence>
<dbReference type="InterPro" id="IPR029039">
    <property type="entry name" value="Flavoprotein-like_sf"/>
</dbReference>
<dbReference type="PROSITE" id="PS51384">
    <property type="entry name" value="FAD_FR"/>
    <property type="match status" value="1"/>
</dbReference>
<dbReference type="SUPFAM" id="SSF52343">
    <property type="entry name" value="Ferredoxin reductase-like, C-terminal NADP-linked domain"/>
    <property type="match status" value="1"/>
</dbReference>
<keyword evidence="3" id="KW-0813">Transport</keyword>
<dbReference type="InterPro" id="IPR001709">
    <property type="entry name" value="Flavoprot_Pyr_Nucl_cyt_Rdtase"/>
</dbReference>
<feature type="domain" description="Flavodoxin-like" evidence="4">
    <location>
        <begin position="8"/>
        <end position="144"/>
    </location>
</feature>
<evidence type="ECO:0000313" key="6">
    <source>
        <dbReference type="EMBL" id="AHZ67861.1"/>
    </source>
</evidence>
<evidence type="ECO:0000256" key="2">
    <source>
        <dbReference type="ARBA" id="ARBA00022643"/>
    </source>
</evidence>
<dbReference type="Gene3D" id="1.20.990.10">
    <property type="entry name" value="NADPH-cytochrome p450 Reductase, Chain A, domain 3"/>
    <property type="match status" value="1"/>
</dbReference>
<dbReference type="AlphaFoldDB" id="A0A024E5G4"/>
<keyword evidence="3" id="KW-0249">Electron transport</keyword>
<dbReference type="GO" id="GO:0016655">
    <property type="term" value="F:oxidoreductase activity, acting on NAD(P)H, quinone or similar compound as acceptor"/>
    <property type="evidence" value="ECO:0007669"/>
    <property type="project" value="UniProtKB-ARBA"/>
</dbReference>
<evidence type="ECO:0000259" key="4">
    <source>
        <dbReference type="PROSITE" id="PS50902"/>
    </source>
</evidence>
<organism evidence="6 7">
    <name type="scientific">Pseudomonas mandelii JR-1</name>
    <dbReference type="NCBI Taxonomy" id="1147786"/>
    <lineage>
        <taxon>Bacteria</taxon>
        <taxon>Pseudomonadati</taxon>
        <taxon>Pseudomonadota</taxon>
        <taxon>Gammaproteobacteria</taxon>
        <taxon>Pseudomonadales</taxon>
        <taxon>Pseudomonadaceae</taxon>
        <taxon>Pseudomonas</taxon>
    </lineage>
</organism>
<dbReference type="Gene3D" id="2.40.30.10">
    <property type="entry name" value="Translation factors"/>
    <property type="match status" value="1"/>
</dbReference>
<dbReference type="GO" id="GO:0005829">
    <property type="term" value="C:cytosol"/>
    <property type="evidence" value="ECO:0007669"/>
    <property type="project" value="TreeGrafter"/>
</dbReference>
<dbReference type="PRINTS" id="PR00369">
    <property type="entry name" value="FLAVODOXIN"/>
</dbReference>
<dbReference type="InterPro" id="IPR001433">
    <property type="entry name" value="OxRdtase_FAD/NAD-bd"/>
</dbReference>
<proteinExistence type="predicted"/>
<evidence type="ECO:0000256" key="1">
    <source>
        <dbReference type="ARBA" id="ARBA00022630"/>
    </source>
</evidence>